<dbReference type="Proteomes" id="UP001165121">
    <property type="component" value="Unassembled WGS sequence"/>
</dbReference>
<evidence type="ECO:0000256" key="1">
    <source>
        <dbReference type="SAM" id="MobiDB-lite"/>
    </source>
</evidence>
<keyword evidence="3" id="KW-1185">Reference proteome</keyword>
<protein>
    <submittedName>
        <fullName evidence="2">Unnamed protein product</fullName>
    </submittedName>
</protein>
<dbReference type="AlphaFoldDB" id="A0A9W6XT56"/>
<gene>
    <name evidence="2" type="ORF">Pfra01_001573400</name>
</gene>
<comment type="caution">
    <text evidence="2">The sequence shown here is derived from an EMBL/GenBank/DDBJ whole genome shotgun (WGS) entry which is preliminary data.</text>
</comment>
<evidence type="ECO:0000313" key="2">
    <source>
        <dbReference type="EMBL" id="GMF44747.1"/>
    </source>
</evidence>
<organism evidence="2 3">
    <name type="scientific">Phytophthora fragariaefolia</name>
    <dbReference type="NCBI Taxonomy" id="1490495"/>
    <lineage>
        <taxon>Eukaryota</taxon>
        <taxon>Sar</taxon>
        <taxon>Stramenopiles</taxon>
        <taxon>Oomycota</taxon>
        <taxon>Peronosporomycetes</taxon>
        <taxon>Peronosporales</taxon>
        <taxon>Peronosporaceae</taxon>
        <taxon>Phytophthora</taxon>
    </lineage>
</organism>
<sequence length="178" mass="19851">MPNPKGELPPTKLCYLITASFPELVARAENFPRHRKFRPSSDVARGFNICFTRHASGHHRDQRRLPWRSDLTARVSHTAPTALQHSQTIQSGLAIQSPTAIQPVQAIQPVHPFNKAHETSVLTSAEIDMVTAQPAYPLDTACALQWPVASPDWKQHSSFHNDEHSTLESAKSHDILSQ</sequence>
<dbReference type="EMBL" id="BSXT01001727">
    <property type="protein sequence ID" value="GMF44747.1"/>
    <property type="molecule type" value="Genomic_DNA"/>
</dbReference>
<feature type="region of interest" description="Disordered" evidence="1">
    <location>
        <begin position="153"/>
        <end position="178"/>
    </location>
</feature>
<evidence type="ECO:0000313" key="3">
    <source>
        <dbReference type="Proteomes" id="UP001165121"/>
    </source>
</evidence>
<accession>A0A9W6XT56</accession>
<name>A0A9W6XT56_9STRA</name>
<reference evidence="2" key="1">
    <citation type="submission" date="2023-04" db="EMBL/GenBank/DDBJ databases">
        <title>Phytophthora fragariaefolia NBRC 109709.</title>
        <authorList>
            <person name="Ichikawa N."/>
            <person name="Sato H."/>
            <person name="Tonouchi N."/>
        </authorList>
    </citation>
    <scope>NUCLEOTIDE SEQUENCE</scope>
    <source>
        <strain evidence="2">NBRC 109709</strain>
    </source>
</reference>
<proteinExistence type="predicted"/>